<dbReference type="EMBL" id="CP001879">
    <property type="protein sequence ID" value="ADC52160.1"/>
    <property type="molecule type" value="Genomic_DNA"/>
</dbReference>
<accession>D3G1D4</accession>
<keyword evidence="1" id="KW-0614">Plasmid</keyword>
<name>D3G1D4_ALKPO</name>
<evidence type="ECO:0000313" key="2">
    <source>
        <dbReference type="Proteomes" id="UP000001544"/>
    </source>
</evidence>
<dbReference type="eggNOG" id="COG0286">
    <property type="taxonomic scope" value="Bacteria"/>
</dbReference>
<sequence length="390" mass="45377">MTHTFKQSDFERMTYTLLHPLSTKPPQSFEDSFEFGWLRGVAFQGESLLIGRWSKWLSIIDRGELLESDIIPSISFGEGIIKPVQKMLDECLEIIYQDGRRMEQLLDWIGYSLGIGWFEKPSLSNKAWRRLYETFNINLFWEYPCDVLSQFTQMNGVGGVLDYFPTPMTVTKAMNLMISPKRTDSVYEPCLGAAAMLLPTNSLNLTGTELNLTLIKASCIQAFLYLPWLLYCPVPIMNLHANKEEQRMEKFFVFNSDTRIFCGDSLMGEFVAPEKIFQKSEERVDVFIRPYDLRKNEAIQYQDQLENWSNLDRETRFKIVAAQSKEFGFDVTLSNPPFSVKLGKEYKDRIIKLDKSNEEFLKTFQVKQPQIEDILQETLSKKQYVQTSLF</sequence>
<evidence type="ECO:0000313" key="1">
    <source>
        <dbReference type="EMBL" id="ADC52160.1"/>
    </source>
</evidence>
<reference evidence="1 2" key="1">
    <citation type="journal article" date="2011" name="Environ. Microbiol.">
        <title>Genome of alkaliphilic Bacillus pseudofirmus OF4 reveals adaptations that support the ability to grow in an external pH range from 7.5 to 11.4.</title>
        <authorList>
            <person name="Janto B."/>
            <person name="Ahmed A."/>
            <person name="Ito M."/>
            <person name="Liu J."/>
            <person name="Hicks D.B."/>
            <person name="Pagni S."/>
            <person name="Fackelmayer O.J."/>
            <person name="Smith T.A."/>
            <person name="Earl J."/>
            <person name="Elbourne L.D."/>
            <person name="Hassan K."/>
            <person name="Paulsen I.T."/>
            <person name="Kolsto A.B."/>
            <person name="Tourasse N.J."/>
            <person name="Ehrlich G.D."/>
            <person name="Boissy R."/>
            <person name="Ivey D.M."/>
            <person name="Li G."/>
            <person name="Xue Y."/>
            <person name="Ma Y."/>
            <person name="Hu F.Z."/>
            <person name="Krulwich T.A."/>
        </authorList>
    </citation>
    <scope>NUCLEOTIDE SEQUENCE [LARGE SCALE GENOMIC DNA]</scope>
    <source>
        <strain evidence="2">ATCC BAA-2126 / JCM 17055 / OF4</strain>
    </source>
</reference>
<dbReference type="RefSeq" id="WP_012961072.1">
    <property type="nucleotide sequence ID" value="NC_013792.1"/>
</dbReference>
<geneLocation type="plasmid" evidence="1 2">
    <name>pBpOF4-01</name>
</geneLocation>
<organism evidence="1 2">
    <name type="scientific">Alkalihalophilus pseudofirmus (strain ATCC BAA-2126 / JCM 17055 / OF4)</name>
    <name type="common">Bacillus pseudofirmus</name>
    <dbReference type="NCBI Taxonomy" id="398511"/>
    <lineage>
        <taxon>Bacteria</taxon>
        <taxon>Bacillati</taxon>
        <taxon>Bacillota</taxon>
        <taxon>Bacilli</taxon>
        <taxon>Bacillales</taxon>
        <taxon>Bacillaceae</taxon>
        <taxon>Alkalihalophilus</taxon>
    </lineage>
</organism>
<gene>
    <name evidence="1" type="ordered locus">BpOF4_20824</name>
</gene>
<dbReference type="SUPFAM" id="SSF53335">
    <property type="entry name" value="S-adenosyl-L-methionine-dependent methyltransferases"/>
    <property type="match status" value="1"/>
</dbReference>
<proteinExistence type="predicted"/>
<dbReference type="Proteomes" id="UP000001544">
    <property type="component" value="Plasmid pBpOF4-01"/>
</dbReference>
<protein>
    <recommendedName>
        <fullName evidence="3">DNA methylase adenine-specific domain-containing protein</fullName>
    </recommendedName>
</protein>
<dbReference type="KEGG" id="bpf:BpOF4_20824"/>
<dbReference type="HOGENOM" id="CLU_707242_0_0_9"/>
<dbReference type="AlphaFoldDB" id="D3G1D4"/>
<evidence type="ECO:0008006" key="3">
    <source>
        <dbReference type="Google" id="ProtNLM"/>
    </source>
</evidence>
<keyword evidence="2" id="KW-1185">Reference proteome</keyword>
<dbReference type="Gene3D" id="3.40.50.150">
    <property type="entry name" value="Vaccinia Virus protein VP39"/>
    <property type="match status" value="1"/>
</dbReference>
<dbReference type="InterPro" id="IPR029063">
    <property type="entry name" value="SAM-dependent_MTases_sf"/>
</dbReference>